<evidence type="ECO:0000313" key="8">
    <source>
        <dbReference type="EMBL" id="MBB2975985.1"/>
    </source>
</evidence>
<keyword evidence="2 7" id="KW-0813">Transport</keyword>
<keyword evidence="7" id="KW-1003">Cell membrane</keyword>
<evidence type="ECO:0000313" key="9">
    <source>
        <dbReference type="Proteomes" id="UP000529310"/>
    </source>
</evidence>
<evidence type="ECO:0000256" key="6">
    <source>
        <dbReference type="ARBA" id="ARBA00023310"/>
    </source>
</evidence>
<protein>
    <recommendedName>
        <fullName evidence="7">ATP synthase subunit delta</fullName>
    </recommendedName>
    <alternativeName>
        <fullName evidence="7">ATP synthase F(1) sector subunit delta</fullName>
    </alternativeName>
    <alternativeName>
        <fullName evidence="7">F-type ATPase subunit delta</fullName>
        <shortName evidence="7">F-ATPase subunit delta</shortName>
    </alternativeName>
</protein>
<gene>
    <name evidence="7" type="primary">atpH</name>
    <name evidence="8" type="ORF">FHX49_001555</name>
</gene>
<dbReference type="InterPro" id="IPR000711">
    <property type="entry name" value="ATPase_OSCP/dsu"/>
</dbReference>
<keyword evidence="5 7" id="KW-0472">Membrane</keyword>
<proteinExistence type="inferred from homology"/>
<dbReference type="RefSeq" id="WP_165138918.1">
    <property type="nucleotide sequence ID" value="NZ_CP049255.1"/>
</dbReference>
<comment type="caution">
    <text evidence="8">The sequence shown here is derived from an EMBL/GenBank/DDBJ whole genome shotgun (WGS) entry which is preliminary data.</text>
</comment>
<evidence type="ECO:0000256" key="3">
    <source>
        <dbReference type="ARBA" id="ARBA00022781"/>
    </source>
</evidence>
<keyword evidence="9" id="KW-1185">Reference proteome</keyword>
<accession>A0A7W4YM10</accession>
<evidence type="ECO:0000256" key="1">
    <source>
        <dbReference type="ARBA" id="ARBA00004370"/>
    </source>
</evidence>
<dbReference type="NCBIfam" id="NF009967">
    <property type="entry name" value="PRK13430.1"/>
    <property type="match status" value="1"/>
</dbReference>
<evidence type="ECO:0000256" key="5">
    <source>
        <dbReference type="ARBA" id="ARBA00023136"/>
    </source>
</evidence>
<dbReference type="EMBL" id="JACHWQ010000004">
    <property type="protein sequence ID" value="MBB2975985.1"/>
    <property type="molecule type" value="Genomic_DNA"/>
</dbReference>
<dbReference type="AlphaFoldDB" id="A0A7W4YM10"/>
<dbReference type="Proteomes" id="UP000529310">
    <property type="component" value="Unassembled WGS sequence"/>
</dbReference>
<dbReference type="Pfam" id="PF00213">
    <property type="entry name" value="OSCP"/>
    <property type="match status" value="1"/>
</dbReference>
<keyword evidence="7" id="KW-0139">CF(1)</keyword>
<evidence type="ECO:0000256" key="4">
    <source>
        <dbReference type="ARBA" id="ARBA00023065"/>
    </source>
</evidence>
<evidence type="ECO:0000256" key="7">
    <source>
        <dbReference type="HAMAP-Rule" id="MF_01416"/>
    </source>
</evidence>
<dbReference type="GO" id="GO:0005886">
    <property type="term" value="C:plasma membrane"/>
    <property type="evidence" value="ECO:0007669"/>
    <property type="project" value="UniProtKB-SubCell"/>
</dbReference>
<comment type="function">
    <text evidence="7">This protein is part of the stalk that links CF(0) to CF(1). It either transmits conformational changes from CF(0) to CF(1) or is implicated in proton conduction.</text>
</comment>
<name>A0A7W4YM10_9MICO</name>
<keyword evidence="6 7" id="KW-0066">ATP synthesis</keyword>
<comment type="similarity">
    <text evidence="7">Belongs to the ATPase delta chain family.</text>
</comment>
<evidence type="ECO:0000256" key="2">
    <source>
        <dbReference type="ARBA" id="ARBA00022448"/>
    </source>
</evidence>
<sequence>MGSATTQALAATSAALDAASGVDLDVARQLFTAARTLADSVQLRSALADGAAAPSARTAVVKAVFASEFAPAAVSLLNAAVEQRWSSDADLVAGVEELAVRASVAADSSTDVESELFWFSRVVADNPELELALGSRLGDASAKGTLVESLVQGKVSAATSLIISSIVRQPGERRVRAILSQALDIAARQRGRTVATVTTAHDLGPNQIDRLRSVLSARYGTDVSINVVIDATVVGGLRVAIGDELIDASVSTRLADLRQRLAG</sequence>
<dbReference type="HAMAP" id="MF_01416">
    <property type="entry name" value="ATP_synth_delta_bact"/>
    <property type="match status" value="1"/>
</dbReference>
<reference evidence="8 9" key="1">
    <citation type="submission" date="2020-08" db="EMBL/GenBank/DDBJ databases">
        <title>Sequencing the genomes of 1000 actinobacteria strains.</title>
        <authorList>
            <person name="Klenk H.-P."/>
        </authorList>
    </citation>
    <scope>NUCLEOTIDE SEQUENCE [LARGE SCALE GENOMIC DNA]</scope>
    <source>
        <strain evidence="8 9">DSM 27099</strain>
    </source>
</reference>
<keyword evidence="3 7" id="KW-0375">Hydrogen ion transport</keyword>
<keyword evidence="4 7" id="KW-0406">Ion transport</keyword>
<dbReference type="GO" id="GO:0045259">
    <property type="term" value="C:proton-transporting ATP synthase complex"/>
    <property type="evidence" value="ECO:0007669"/>
    <property type="project" value="UniProtKB-KW"/>
</dbReference>
<dbReference type="GO" id="GO:0046933">
    <property type="term" value="F:proton-transporting ATP synthase activity, rotational mechanism"/>
    <property type="evidence" value="ECO:0007669"/>
    <property type="project" value="UniProtKB-UniRule"/>
</dbReference>
<organism evidence="8 9">
    <name type="scientific">Microbacterium endophyticum</name>
    <dbReference type="NCBI Taxonomy" id="1526412"/>
    <lineage>
        <taxon>Bacteria</taxon>
        <taxon>Bacillati</taxon>
        <taxon>Actinomycetota</taxon>
        <taxon>Actinomycetes</taxon>
        <taxon>Micrococcales</taxon>
        <taxon>Microbacteriaceae</taxon>
        <taxon>Microbacterium</taxon>
    </lineage>
</organism>
<comment type="subcellular location">
    <subcellularLocation>
        <location evidence="7">Cell membrane</location>
        <topology evidence="7">Peripheral membrane protein</topology>
    </subcellularLocation>
    <subcellularLocation>
        <location evidence="1">Membrane</location>
    </subcellularLocation>
</comment>
<dbReference type="PRINTS" id="PR00125">
    <property type="entry name" value="ATPASEDELTA"/>
</dbReference>
<comment type="function">
    <text evidence="7">F(1)F(0) ATP synthase produces ATP from ADP in the presence of a proton or sodium gradient. F-type ATPases consist of two structural domains, F(1) containing the extramembraneous catalytic core and F(0) containing the membrane proton channel, linked together by a central stalk and a peripheral stalk. During catalysis, ATP synthesis in the catalytic domain of F(1) is coupled via a rotary mechanism of the central stalk subunits to proton translocation.</text>
</comment>
<dbReference type="PANTHER" id="PTHR11910">
    <property type="entry name" value="ATP SYNTHASE DELTA CHAIN"/>
    <property type="match status" value="1"/>
</dbReference>